<dbReference type="EMBL" id="BLPG01000001">
    <property type="protein sequence ID" value="GFJ89320.1"/>
    <property type="molecule type" value="Genomic_DNA"/>
</dbReference>
<name>A0A6V8L156_9ACTN</name>
<comment type="caution">
    <text evidence="1">The sequence shown here is derived from an EMBL/GenBank/DDBJ whole genome shotgun (WGS) entry which is preliminary data.</text>
</comment>
<gene>
    <name evidence="1" type="ORF">Prum_029620</name>
</gene>
<accession>A0A6V8L156</accession>
<dbReference type="AlphaFoldDB" id="A0A6V8L156"/>
<evidence type="ECO:0000313" key="2">
    <source>
        <dbReference type="Proteomes" id="UP000482960"/>
    </source>
</evidence>
<dbReference type="RefSeq" id="WP_281368903.1">
    <property type="nucleotide sequence ID" value="NZ_BAABJB010000002.1"/>
</dbReference>
<dbReference type="Proteomes" id="UP000482960">
    <property type="component" value="Unassembled WGS sequence"/>
</dbReference>
<sequence length="42" mass="4683">MIYDFGGFPVHVLTFDEGYGRVRLAPDAKPGRPETWSTKLTG</sequence>
<protein>
    <submittedName>
        <fullName evidence="1">Uncharacterized protein</fullName>
    </submittedName>
</protein>
<organism evidence="1 2">
    <name type="scientific">Phytohabitans rumicis</name>
    <dbReference type="NCBI Taxonomy" id="1076125"/>
    <lineage>
        <taxon>Bacteria</taxon>
        <taxon>Bacillati</taxon>
        <taxon>Actinomycetota</taxon>
        <taxon>Actinomycetes</taxon>
        <taxon>Micromonosporales</taxon>
        <taxon>Micromonosporaceae</taxon>
    </lineage>
</organism>
<evidence type="ECO:0000313" key="1">
    <source>
        <dbReference type="EMBL" id="GFJ89320.1"/>
    </source>
</evidence>
<reference evidence="1 2" key="1">
    <citation type="submission" date="2020-03" db="EMBL/GenBank/DDBJ databases">
        <title>Whole genome shotgun sequence of Phytohabitans rumicis NBRC 108638.</title>
        <authorList>
            <person name="Komaki H."/>
            <person name="Tamura T."/>
        </authorList>
    </citation>
    <scope>NUCLEOTIDE SEQUENCE [LARGE SCALE GENOMIC DNA]</scope>
    <source>
        <strain evidence="1 2">NBRC 108638</strain>
    </source>
</reference>
<proteinExistence type="predicted"/>
<reference evidence="1 2" key="2">
    <citation type="submission" date="2020-03" db="EMBL/GenBank/DDBJ databases">
        <authorList>
            <person name="Ichikawa N."/>
            <person name="Kimura A."/>
            <person name="Kitahashi Y."/>
            <person name="Uohara A."/>
        </authorList>
    </citation>
    <scope>NUCLEOTIDE SEQUENCE [LARGE SCALE GENOMIC DNA]</scope>
    <source>
        <strain evidence="1 2">NBRC 108638</strain>
    </source>
</reference>
<keyword evidence="2" id="KW-1185">Reference proteome</keyword>